<dbReference type="EMBL" id="MAVT02001418">
    <property type="protein sequence ID" value="POS70977.1"/>
    <property type="molecule type" value="Genomic_DNA"/>
</dbReference>
<feature type="compositionally biased region" description="Polar residues" evidence="1">
    <location>
        <begin position="95"/>
        <end position="110"/>
    </location>
</feature>
<dbReference type="InParanoid" id="A0A2P5HL53"/>
<dbReference type="OrthoDB" id="4159838at2759"/>
<accession>A0A2P5HL53</accession>
<evidence type="ECO:0000256" key="1">
    <source>
        <dbReference type="SAM" id="MobiDB-lite"/>
    </source>
</evidence>
<feature type="compositionally biased region" description="Basic residues" evidence="1">
    <location>
        <begin position="84"/>
        <end position="93"/>
    </location>
</feature>
<feature type="compositionally biased region" description="Low complexity" evidence="1">
    <location>
        <begin position="705"/>
        <end position="721"/>
    </location>
</feature>
<gene>
    <name evidence="2" type="ORF">DHEL01_v210627</name>
</gene>
<feature type="region of interest" description="Disordered" evidence="1">
    <location>
        <begin position="62"/>
        <end position="122"/>
    </location>
</feature>
<name>A0A2P5HL53_DIAHE</name>
<evidence type="ECO:0000313" key="2">
    <source>
        <dbReference type="EMBL" id="POS70977.1"/>
    </source>
</evidence>
<evidence type="ECO:0000313" key="3">
    <source>
        <dbReference type="Proteomes" id="UP000094444"/>
    </source>
</evidence>
<comment type="caution">
    <text evidence="2">The sequence shown here is derived from an EMBL/GenBank/DDBJ whole genome shotgun (WGS) entry which is preliminary data.</text>
</comment>
<reference evidence="2" key="1">
    <citation type="submission" date="2017-09" db="EMBL/GenBank/DDBJ databases">
        <title>Polyketide synthases of a Diaporthe helianthi virulent isolate.</title>
        <authorList>
            <person name="Baroncelli R."/>
        </authorList>
    </citation>
    <scope>NUCLEOTIDE SEQUENCE [LARGE SCALE GENOMIC DNA]</scope>
    <source>
        <strain evidence="2">7/96</strain>
    </source>
</reference>
<proteinExistence type="predicted"/>
<feature type="region of interest" description="Disordered" evidence="1">
    <location>
        <begin position="1"/>
        <end position="31"/>
    </location>
</feature>
<protein>
    <submittedName>
        <fullName evidence="2">Uncharacterized protein</fullName>
    </submittedName>
</protein>
<keyword evidence="3" id="KW-1185">Reference proteome</keyword>
<dbReference type="AlphaFoldDB" id="A0A2P5HL53"/>
<feature type="compositionally biased region" description="Basic and acidic residues" evidence="1">
    <location>
        <begin position="1"/>
        <end position="18"/>
    </location>
</feature>
<feature type="region of interest" description="Disordered" evidence="1">
    <location>
        <begin position="662"/>
        <end position="757"/>
    </location>
</feature>
<sequence length="808" mass="89950">MDQASELRDRTSWHDRSSSKRRQSARESLQPWTPTRCHRLLRPLKTHISALRREIDLEDSERWSDGVAQDGTAGKNRSGLQHTYSRRGRKARGRPSTSGLQKYSSACTPQKRQKSSIARPGEIILPTPVIRRARGQLLSSPVRQAPHAEVEGVVTGKKRFADLRGQRTPSVLAALESEMQPLRNRVSATRYSLYDSILRAVHSVLTATAVPSSNFPGGRSLVAMCLRVVPEYIGELEYWEAHDAEQLGTKSTLQNSEVSNEIYGEIEAMLPSSPTAGHLRIVARAHAIKVIKDSIAEGLLDDSFTILLIRLCCRTKSFREGEELLQELIGCSYPKPRGVDSTFDESRKLAPLKALRDFAKESGRPQFMQRQLCRLLKQQRLPLLWLSTREFGTIWSCMVKALSKDDICDDTVSFTVQMITTLSTQTKLEAVSLKTHSSNLKNLSHQTLVSAITAVSTLSILGQEAIESPVCQNSQTIPTSASQKVGYIIQRCIYELRRTRKSSWPATILVLAAFFTSTLPASHKDTIGSGVLGRIMGGQESIEGRQHYEAVTSLIGAIAQYCGRGSAQPSHYYVIKLCDQLEQELSSIGSPRSLRMDCAFVLAERTNDLRDLAFAESLDATGTKEQVVPTPRRKSVSSSAYRWDEDICEWITVTPAPARWQRQSLSSGLSPPVEQKPTSGGWQEEEDSAKYVQRKQSQKLARAATRTTKTTTTITTTTTNTDFSHRTSHRLRSSGRPPGKRSWESHESGDLLGLEDDGVVSNENKVFARQDTRKRRRTTALRPSRAILKTITNICRGGECSSEDELGL</sequence>
<dbReference type="Proteomes" id="UP000094444">
    <property type="component" value="Unassembled WGS sequence"/>
</dbReference>
<organism evidence="2 3">
    <name type="scientific">Diaporthe helianthi</name>
    <dbReference type="NCBI Taxonomy" id="158607"/>
    <lineage>
        <taxon>Eukaryota</taxon>
        <taxon>Fungi</taxon>
        <taxon>Dikarya</taxon>
        <taxon>Ascomycota</taxon>
        <taxon>Pezizomycotina</taxon>
        <taxon>Sordariomycetes</taxon>
        <taxon>Sordariomycetidae</taxon>
        <taxon>Diaporthales</taxon>
        <taxon>Diaporthaceae</taxon>
        <taxon>Diaporthe</taxon>
    </lineage>
</organism>